<organism evidence="2 3">
    <name type="scientific">Alloprevotella rava F0323</name>
    <dbReference type="NCBI Taxonomy" id="679199"/>
    <lineage>
        <taxon>Bacteria</taxon>
        <taxon>Pseudomonadati</taxon>
        <taxon>Bacteroidota</taxon>
        <taxon>Bacteroidia</taxon>
        <taxon>Bacteroidales</taxon>
        <taxon>Prevotellaceae</taxon>
        <taxon>Alloprevotella</taxon>
    </lineage>
</organism>
<dbReference type="GO" id="GO:0004803">
    <property type="term" value="F:transposase activity"/>
    <property type="evidence" value="ECO:0007669"/>
    <property type="project" value="InterPro"/>
</dbReference>
<dbReference type="GO" id="GO:0006313">
    <property type="term" value="P:DNA transposition"/>
    <property type="evidence" value="ECO:0007669"/>
    <property type="project" value="InterPro"/>
</dbReference>
<dbReference type="eggNOG" id="COG3039">
    <property type="taxonomic scope" value="Bacteria"/>
</dbReference>
<feature type="domain" description="Transposase IS4-like" evidence="1">
    <location>
        <begin position="11"/>
        <end position="149"/>
    </location>
</feature>
<comment type="caution">
    <text evidence="2">The sequence shown here is derived from an EMBL/GenBank/DDBJ whole genome shotgun (WGS) entry which is preliminary data.</text>
</comment>
<dbReference type="Pfam" id="PF01609">
    <property type="entry name" value="DDE_Tnp_1"/>
    <property type="match status" value="1"/>
</dbReference>
<dbReference type="GO" id="GO:0003677">
    <property type="term" value="F:DNA binding"/>
    <property type="evidence" value="ECO:0007669"/>
    <property type="project" value="InterPro"/>
</dbReference>
<dbReference type="NCBIfam" id="NF033520">
    <property type="entry name" value="transpos_IS982"/>
    <property type="match status" value="1"/>
</dbReference>
<keyword evidence="3" id="KW-1185">Reference proteome</keyword>
<dbReference type="HOGENOM" id="CLU_073308_0_2_10"/>
<sequence length="152" mass="17358">MGRTGDFSKAPDFGYCASQNTYYFGYKLHALCGLTGVIHSYDLSKASVADLKYMKDVKLTYHDCSIYGDKGYIGADIQLDLFETAHIRLECPYRVNQKDWKPTFILFVKARKRIETLFSQLTDQFLVIRNYAKITNGLFARIISKISALTVL</sequence>
<proteinExistence type="predicted"/>
<evidence type="ECO:0000313" key="3">
    <source>
        <dbReference type="Proteomes" id="UP000015993"/>
    </source>
</evidence>
<gene>
    <name evidence="2" type="ORF">HMPREF9332_00146</name>
</gene>
<evidence type="ECO:0000313" key="2">
    <source>
        <dbReference type="EMBL" id="EHG24671.1"/>
    </source>
</evidence>
<dbReference type="EMBL" id="ACZK01000005">
    <property type="protein sequence ID" value="EHG24671.1"/>
    <property type="molecule type" value="Genomic_DNA"/>
</dbReference>
<protein>
    <submittedName>
        <fullName evidence="2">Transposase</fullName>
    </submittedName>
</protein>
<reference evidence="2 3" key="1">
    <citation type="submission" date="2011-08" db="EMBL/GenBank/DDBJ databases">
        <title>The Genome Sequence of Prevotella sp. oral taxon 302 str. F0323.</title>
        <authorList>
            <consortium name="The Broad Institute Genome Sequencing Platform"/>
            <person name="Earl A."/>
            <person name="Ward D."/>
            <person name="Feldgarden M."/>
            <person name="Gevers D."/>
            <person name="Izard J."/>
            <person name="Blanton J.M."/>
            <person name="Baranova O.V."/>
            <person name="Tanner A.C."/>
            <person name="Dewhirst F.E."/>
            <person name="Young S.K."/>
            <person name="Zeng Q."/>
            <person name="Gargeya S."/>
            <person name="Fitzgerald M."/>
            <person name="Haas B."/>
            <person name="Abouelleil A."/>
            <person name="Alvarado L."/>
            <person name="Arachchi H.M."/>
            <person name="Berlin A."/>
            <person name="Brown A."/>
            <person name="Chapman S.B."/>
            <person name="Chen Z."/>
            <person name="Dunbar C."/>
            <person name="Freedman E."/>
            <person name="Gearin G."/>
            <person name="Gellesch M."/>
            <person name="Goldberg J."/>
            <person name="Griggs A."/>
            <person name="Gujja S."/>
            <person name="Heiman D."/>
            <person name="Howarth C."/>
            <person name="Larson L."/>
            <person name="Lui A."/>
            <person name="MacDonald P.J.P."/>
            <person name="Montmayeur A."/>
            <person name="Murphy C."/>
            <person name="Neiman D."/>
            <person name="Pearson M."/>
            <person name="Priest M."/>
            <person name="Roberts A."/>
            <person name="Saif S."/>
            <person name="Shea T."/>
            <person name="Shenoy N."/>
            <person name="Sisk P."/>
            <person name="Stolte C."/>
            <person name="Sykes S."/>
            <person name="Wortman J."/>
            <person name="Nusbaum C."/>
            <person name="Birren B."/>
        </authorList>
    </citation>
    <scope>NUCLEOTIDE SEQUENCE [LARGE SCALE GENOMIC DNA]</scope>
    <source>
        <strain evidence="2 3">F0323</strain>
    </source>
</reference>
<dbReference type="AlphaFoldDB" id="G5G995"/>
<name>G5G995_9BACT</name>
<evidence type="ECO:0000259" key="1">
    <source>
        <dbReference type="Pfam" id="PF01609"/>
    </source>
</evidence>
<dbReference type="Proteomes" id="UP000015993">
    <property type="component" value="Unassembled WGS sequence"/>
</dbReference>
<dbReference type="STRING" id="679199.HMPREF9332_00146"/>
<accession>G5G995</accession>
<dbReference type="InterPro" id="IPR002559">
    <property type="entry name" value="Transposase_11"/>
</dbReference>